<dbReference type="Gene3D" id="1.20.1560.10">
    <property type="entry name" value="ABC transporter type 1, transmembrane domain"/>
    <property type="match status" value="2"/>
</dbReference>
<feature type="transmembrane region" description="Helical" evidence="9">
    <location>
        <begin position="927"/>
        <end position="953"/>
    </location>
</feature>
<comment type="caution">
    <text evidence="12">The sequence shown here is derived from an EMBL/GenBank/DDBJ whole genome shotgun (WGS) entry which is preliminary data.</text>
</comment>
<feature type="domain" description="ABC transmembrane type-1" evidence="11">
    <location>
        <begin position="274"/>
        <end position="522"/>
    </location>
</feature>
<dbReference type="FunFam" id="3.40.50.300:FF:000838">
    <property type="entry name" value="ABC multidrug transporter (Eurofung)"/>
    <property type="match status" value="1"/>
</dbReference>
<organism evidence="12 13">
    <name type="scientific">Lentinula raphanica</name>
    <dbReference type="NCBI Taxonomy" id="153919"/>
    <lineage>
        <taxon>Eukaryota</taxon>
        <taxon>Fungi</taxon>
        <taxon>Dikarya</taxon>
        <taxon>Basidiomycota</taxon>
        <taxon>Agaricomycotina</taxon>
        <taxon>Agaricomycetes</taxon>
        <taxon>Agaricomycetidae</taxon>
        <taxon>Agaricales</taxon>
        <taxon>Marasmiineae</taxon>
        <taxon>Omphalotaceae</taxon>
        <taxon>Lentinula</taxon>
    </lineage>
</organism>
<evidence type="ECO:0000256" key="3">
    <source>
        <dbReference type="ARBA" id="ARBA00022692"/>
    </source>
</evidence>
<evidence type="ECO:0000259" key="11">
    <source>
        <dbReference type="PROSITE" id="PS50929"/>
    </source>
</evidence>
<dbReference type="CDD" id="cd18596">
    <property type="entry name" value="ABC_6TM_VMR1_D1_like"/>
    <property type="match status" value="1"/>
</dbReference>
<dbReference type="InterPro" id="IPR003593">
    <property type="entry name" value="AAA+_ATPase"/>
</dbReference>
<keyword evidence="3 9" id="KW-0812">Transmembrane</keyword>
<dbReference type="InterPro" id="IPR027417">
    <property type="entry name" value="P-loop_NTPase"/>
</dbReference>
<feature type="domain" description="ABC transporter" evidence="10">
    <location>
        <begin position="612"/>
        <end position="841"/>
    </location>
</feature>
<feature type="transmembrane region" description="Helical" evidence="9">
    <location>
        <begin position="402"/>
        <end position="422"/>
    </location>
</feature>
<dbReference type="Pfam" id="PF00005">
    <property type="entry name" value="ABC_tran"/>
    <property type="match status" value="2"/>
</dbReference>
<dbReference type="PROSITE" id="PS00211">
    <property type="entry name" value="ABC_TRANSPORTER_1"/>
    <property type="match status" value="1"/>
</dbReference>
<dbReference type="GO" id="GO:0005524">
    <property type="term" value="F:ATP binding"/>
    <property type="evidence" value="ECO:0007669"/>
    <property type="project" value="UniProtKB-KW"/>
</dbReference>
<feature type="transmembrane region" description="Helical" evidence="9">
    <location>
        <begin position="117"/>
        <end position="135"/>
    </location>
</feature>
<evidence type="ECO:0000256" key="1">
    <source>
        <dbReference type="ARBA" id="ARBA00004141"/>
    </source>
</evidence>
<evidence type="ECO:0000256" key="6">
    <source>
        <dbReference type="ARBA" id="ARBA00022840"/>
    </source>
</evidence>
<evidence type="ECO:0000256" key="2">
    <source>
        <dbReference type="ARBA" id="ARBA00022448"/>
    </source>
</evidence>
<feature type="transmembrane region" description="Helical" evidence="9">
    <location>
        <begin position="93"/>
        <end position="111"/>
    </location>
</feature>
<evidence type="ECO:0000313" key="13">
    <source>
        <dbReference type="Proteomes" id="UP001163846"/>
    </source>
</evidence>
<feature type="transmembrane region" description="Helical" evidence="9">
    <location>
        <begin position="156"/>
        <end position="175"/>
    </location>
</feature>
<evidence type="ECO:0000256" key="4">
    <source>
        <dbReference type="ARBA" id="ARBA00022737"/>
    </source>
</evidence>
<dbReference type="SUPFAM" id="SSF90123">
    <property type="entry name" value="ABC transporter transmembrane region"/>
    <property type="match status" value="2"/>
</dbReference>
<dbReference type="CDD" id="cd03244">
    <property type="entry name" value="ABCC_MRP_domain2"/>
    <property type="match status" value="1"/>
</dbReference>
<evidence type="ECO:0000256" key="9">
    <source>
        <dbReference type="SAM" id="Phobius"/>
    </source>
</evidence>
<reference evidence="12" key="1">
    <citation type="submission" date="2022-08" db="EMBL/GenBank/DDBJ databases">
        <authorList>
            <consortium name="DOE Joint Genome Institute"/>
            <person name="Min B."/>
            <person name="Riley R."/>
            <person name="Sierra-Patev S."/>
            <person name="Naranjo-Ortiz M."/>
            <person name="Looney B."/>
            <person name="Konkel Z."/>
            <person name="Slot J.C."/>
            <person name="Sakamoto Y."/>
            <person name="Steenwyk J.L."/>
            <person name="Rokas A."/>
            <person name="Carro J."/>
            <person name="Camarero S."/>
            <person name="Ferreira P."/>
            <person name="Molpeceres G."/>
            <person name="Ruiz-Duenas F.J."/>
            <person name="Serrano A."/>
            <person name="Henrissat B."/>
            <person name="Drula E."/>
            <person name="Hughes K.W."/>
            <person name="Mata J.L."/>
            <person name="Ishikawa N.K."/>
            <person name="Vargas-Isla R."/>
            <person name="Ushijima S."/>
            <person name="Smith C.A."/>
            <person name="Ahrendt S."/>
            <person name="Andreopoulos W."/>
            <person name="He G."/>
            <person name="Labutti K."/>
            <person name="Lipzen A."/>
            <person name="Ng V."/>
            <person name="Sandor L."/>
            <person name="Barry K."/>
            <person name="Martinez A.T."/>
            <person name="Xiao Y."/>
            <person name="Gibbons J.G."/>
            <person name="Terashima K."/>
            <person name="Hibbett D.S."/>
            <person name="Grigoriev I.V."/>
        </authorList>
    </citation>
    <scope>NUCLEOTIDE SEQUENCE</scope>
    <source>
        <strain evidence="12">TFB9207</strain>
    </source>
</reference>
<feature type="transmembrane region" description="Helical" evidence="9">
    <location>
        <begin position="428"/>
        <end position="448"/>
    </location>
</feature>
<dbReference type="PANTHER" id="PTHR24223">
    <property type="entry name" value="ATP-BINDING CASSETTE SUB-FAMILY C"/>
    <property type="match status" value="1"/>
</dbReference>
<dbReference type="InterPro" id="IPR011527">
    <property type="entry name" value="ABC1_TM_dom"/>
</dbReference>
<evidence type="ECO:0000256" key="8">
    <source>
        <dbReference type="ARBA" id="ARBA00023136"/>
    </source>
</evidence>
<dbReference type="PROSITE" id="PS50893">
    <property type="entry name" value="ABC_TRANSPORTER_2"/>
    <property type="match status" value="2"/>
</dbReference>
<feature type="transmembrane region" description="Helical" evidence="9">
    <location>
        <begin position="269"/>
        <end position="289"/>
    </location>
</feature>
<evidence type="ECO:0000259" key="10">
    <source>
        <dbReference type="PROSITE" id="PS50893"/>
    </source>
</evidence>
<dbReference type="EMBL" id="MU805982">
    <property type="protein sequence ID" value="KAJ3843218.1"/>
    <property type="molecule type" value="Genomic_DNA"/>
</dbReference>
<feature type="transmembrane region" description="Helical" evidence="9">
    <location>
        <begin position="1016"/>
        <end position="1049"/>
    </location>
</feature>
<dbReference type="Gene3D" id="3.40.50.300">
    <property type="entry name" value="P-loop containing nucleotide triphosphate hydrolases"/>
    <property type="match status" value="2"/>
</dbReference>
<feature type="transmembrane region" description="Helical" evidence="9">
    <location>
        <begin position="1114"/>
        <end position="1134"/>
    </location>
</feature>
<feature type="domain" description="ABC transmembrane type-1" evidence="11">
    <location>
        <begin position="893"/>
        <end position="1170"/>
    </location>
</feature>
<comment type="subcellular location">
    <subcellularLocation>
        <location evidence="1">Membrane</location>
        <topology evidence="1">Multi-pass membrane protein</topology>
    </subcellularLocation>
</comment>
<dbReference type="InterPro" id="IPR050173">
    <property type="entry name" value="ABC_transporter_C-like"/>
</dbReference>
<keyword evidence="4" id="KW-0677">Repeat</keyword>
<feature type="domain" description="ABC transporter" evidence="10">
    <location>
        <begin position="1205"/>
        <end position="1457"/>
    </location>
</feature>
<dbReference type="InterPro" id="IPR003439">
    <property type="entry name" value="ABC_transporter-like_ATP-bd"/>
</dbReference>
<evidence type="ECO:0000313" key="12">
    <source>
        <dbReference type="EMBL" id="KAJ3843218.1"/>
    </source>
</evidence>
<keyword evidence="13" id="KW-1185">Reference proteome</keyword>
<evidence type="ECO:0000256" key="7">
    <source>
        <dbReference type="ARBA" id="ARBA00022989"/>
    </source>
</evidence>
<dbReference type="InterPro" id="IPR036640">
    <property type="entry name" value="ABC1_TM_sf"/>
</dbReference>
<protein>
    <submittedName>
        <fullName evidence="12">P-loop containing nucleoside triphosphate hydrolase protein</fullName>
    </submittedName>
</protein>
<keyword evidence="7 9" id="KW-1133">Transmembrane helix</keyword>
<keyword evidence="5" id="KW-0547">Nucleotide-binding</keyword>
<name>A0AA38PHU5_9AGAR</name>
<dbReference type="SMART" id="SM00382">
    <property type="entry name" value="AAA"/>
    <property type="match status" value="2"/>
</dbReference>
<feature type="transmembrane region" description="Helical" evidence="9">
    <location>
        <begin position="309"/>
        <end position="330"/>
    </location>
</feature>
<dbReference type="FunFam" id="1.20.1560.10:FF:000013">
    <property type="entry name" value="ABC transporter C family member 2"/>
    <property type="match status" value="1"/>
</dbReference>
<accession>A0AA38PHU5</accession>
<keyword evidence="2" id="KW-0813">Transport</keyword>
<gene>
    <name evidence="12" type="ORF">F5878DRAFT_605592</name>
</gene>
<dbReference type="SUPFAM" id="SSF52540">
    <property type="entry name" value="P-loop containing nucleoside triphosphate hydrolases"/>
    <property type="match status" value="2"/>
</dbReference>
<dbReference type="GO" id="GO:0016887">
    <property type="term" value="F:ATP hydrolysis activity"/>
    <property type="evidence" value="ECO:0007669"/>
    <property type="project" value="InterPro"/>
</dbReference>
<evidence type="ECO:0000256" key="5">
    <source>
        <dbReference type="ARBA" id="ARBA00022741"/>
    </source>
</evidence>
<dbReference type="GO" id="GO:0140359">
    <property type="term" value="F:ABC-type transporter activity"/>
    <property type="evidence" value="ECO:0007669"/>
    <property type="project" value="InterPro"/>
</dbReference>
<dbReference type="Proteomes" id="UP001163846">
    <property type="component" value="Unassembled WGS sequence"/>
</dbReference>
<proteinExistence type="predicted"/>
<keyword evidence="8 9" id="KW-0472">Membrane</keyword>
<feature type="transmembrane region" description="Helical" evidence="9">
    <location>
        <begin position="55"/>
        <end position="72"/>
    </location>
</feature>
<dbReference type="CDD" id="cd18604">
    <property type="entry name" value="ABC_6TM_VMR1_D2_like"/>
    <property type="match status" value="1"/>
</dbReference>
<sequence length="1474" mass="164677">MSVNGYDLQRALPECATVLSLAFLVIQSALDALCHSGEPGLALTSSPNYKIKALHLLRSIGCFSLISLTIITKSQQCTEKNVVGSLGDVPPTSLVYFYSMILAMTLTVIDSTRWRTILTRHLNVVLLVTWMVYGFRDLFPLATWTKTPLDMCKGRVLWLEIAILTVVAVLIPILAPQEYIPVDPKHPMPKPNPEQTASIFSLSMFFFLDPVVFEAYGVPHLPYERLPPLADTDSIQNLKTAHFRHVDPFSEATSRGIFLNLVKTFRYEVVVLWFLSATSAVILLAEPVAVNRLLRFVEQGEATAMMRPWFWIMILFLSTFLDSVFTEWYLRLSLRTFVRLEALLTQLVFEHALRIRVKSETPSLSSSAPEDNEHRASSNLAGKITNLVTTDLSVISDARNCIVLLSEIPILLSLYAVFLYTILGWSAFVGIGFTIALAPAPIYVSRIIRKYQELRMKKTDARVHVLTDIINILRMIKFFGWEKRMLWKISEAREEELRLLEKRQYANLVGTVLNFSIPTLIMKQALSSSTVFSSLVIFENLQRYINATFMYWTRALAAKVSLDRFTGFLRDTELLDSFEKLPPSNQVQLDGQNAPPESVLEIGFSRASFSWSKESNGSSTPSRRFILSIDDKLFFKRNCLNLITGPTGSGKTSLLLALLGEMSFIRSGPDSFYHLPREGGVAYAAQESWVQNETIKNNILFASPYDEARYQQVIHACGLQRDLDSLEAGDDTEVGEKGLTLSGGQKARLTLARAVYSSAKILLLDDMLAALDVHTSKWVVEKCLASDLLKDRTVIIVTHNVRLVEPLASLVVTMKDGQVQDIRHRLPIPNQNLHEILSVNQELTNESDSKCERERDGKLIIPEEIKEGHISGNSVKLYTSAIGGQHAFLYFTVLLAMMFLTQLTSVVQTWFLGYWSSQYELPGKVNVVFYLSIYVILLSVIITVYGGTTAISISGAIRGSRRIHEQLAQVILGTTIRWLDHTPTSRIITRFTQDINAIDTSIPEWTRFFLDQSMKLVLKLTAIVVLTPLFFIPGVLAVTLGYTCARIYLKSQMSVRREMLVAKAPVLGHFGATMSGLTSIRAYGAQDMVIERLATRVDKYSRSARVFYNLQRWMALRMHVISALFIAFLAWYMVYIQKASASDTGFSLNMGATFTGAIFGWIINMNMLEGHSDLERVASYLHIEQEPKPTIQGQPPAYWPATGELHVNNLCARYSPDGPEILHNLSFNIKSGERVGVVGRTGSGKSTLALSLLRCIPTTGEVTYDSILTSSINLDSLRSKITIIPQVPELISGTLRQNLDPFEEADDLTLIEALRAAGLDAAQESIAADENKLSLDTPISGSGSNLSVGQRQIVALARALVQKNKLLILDEGKAYLLISQHGETLTKTVDYKTDNIIQTALRQQLGRDVTLITIAHRLQTIMDYDKIMVLDAGNIVEFGAPSELLNRENGRFRALVQESNDERALQTLAEAGVP</sequence>
<dbReference type="GO" id="GO:0016020">
    <property type="term" value="C:membrane"/>
    <property type="evidence" value="ECO:0007669"/>
    <property type="project" value="UniProtKB-SubCell"/>
</dbReference>
<feature type="transmembrane region" description="Helical" evidence="9">
    <location>
        <begin position="887"/>
        <end position="907"/>
    </location>
</feature>
<keyword evidence="6" id="KW-0067">ATP-binding</keyword>
<feature type="transmembrane region" description="Helical" evidence="9">
    <location>
        <begin position="1146"/>
        <end position="1163"/>
    </location>
</feature>
<dbReference type="PANTHER" id="PTHR24223:SF356">
    <property type="entry name" value="ATP-BINDING CASSETTE TRANSPORTER ABC4"/>
    <property type="match status" value="1"/>
</dbReference>
<dbReference type="InterPro" id="IPR017871">
    <property type="entry name" value="ABC_transporter-like_CS"/>
</dbReference>
<keyword evidence="12" id="KW-0378">Hydrolase</keyword>
<dbReference type="PROSITE" id="PS50929">
    <property type="entry name" value="ABC_TM1F"/>
    <property type="match status" value="2"/>
</dbReference>
<dbReference type="Pfam" id="PF00664">
    <property type="entry name" value="ABC_membrane"/>
    <property type="match status" value="2"/>
</dbReference>
<dbReference type="CDD" id="cd03250">
    <property type="entry name" value="ABCC_MRP_domain1"/>
    <property type="match status" value="1"/>
</dbReference>